<organism evidence="1 2">
    <name type="scientific">Acidobacterium capsulatum (strain ATCC 51196 / DSM 11244 / BCRC 80197 / JCM 7670 / NBRC 15755 / NCIMB 13165 / 161)</name>
    <dbReference type="NCBI Taxonomy" id="240015"/>
    <lineage>
        <taxon>Bacteria</taxon>
        <taxon>Pseudomonadati</taxon>
        <taxon>Acidobacteriota</taxon>
        <taxon>Terriglobia</taxon>
        <taxon>Terriglobales</taxon>
        <taxon>Acidobacteriaceae</taxon>
        <taxon>Acidobacterium</taxon>
    </lineage>
</organism>
<dbReference type="AlphaFoldDB" id="C1F4K8"/>
<accession>C1F4K8</accession>
<dbReference type="InParanoid" id="C1F4K8"/>
<proteinExistence type="predicted"/>
<evidence type="ECO:0000313" key="1">
    <source>
        <dbReference type="EMBL" id="ACO31958.1"/>
    </source>
</evidence>
<dbReference type="HOGENOM" id="CLU_3323403_0_0_0"/>
<dbReference type="KEGG" id="aca:ACP_3051"/>
<reference evidence="1 2" key="1">
    <citation type="journal article" date="2009" name="Appl. Environ. Microbiol.">
        <title>Three genomes from the phylum Acidobacteria provide insight into the lifestyles of these microorganisms in soils.</title>
        <authorList>
            <person name="Ward N.L."/>
            <person name="Challacombe J.F."/>
            <person name="Janssen P.H."/>
            <person name="Henrissat B."/>
            <person name="Coutinho P.M."/>
            <person name="Wu M."/>
            <person name="Xie G."/>
            <person name="Haft D.H."/>
            <person name="Sait M."/>
            <person name="Badger J."/>
            <person name="Barabote R.D."/>
            <person name="Bradley B."/>
            <person name="Brettin T.S."/>
            <person name="Brinkac L.M."/>
            <person name="Bruce D."/>
            <person name="Creasy T."/>
            <person name="Daugherty S.C."/>
            <person name="Davidsen T.M."/>
            <person name="DeBoy R.T."/>
            <person name="Detter J.C."/>
            <person name="Dodson R.J."/>
            <person name="Durkin A.S."/>
            <person name="Ganapathy A."/>
            <person name="Gwinn-Giglio M."/>
            <person name="Han C.S."/>
            <person name="Khouri H."/>
            <person name="Kiss H."/>
            <person name="Kothari S.P."/>
            <person name="Madupu R."/>
            <person name="Nelson K.E."/>
            <person name="Nelson W.C."/>
            <person name="Paulsen I."/>
            <person name="Penn K."/>
            <person name="Ren Q."/>
            <person name="Rosovitz M.J."/>
            <person name="Selengut J.D."/>
            <person name="Shrivastava S."/>
            <person name="Sullivan S.A."/>
            <person name="Tapia R."/>
            <person name="Thompson L.S."/>
            <person name="Watkins K.L."/>
            <person name="Yang Q."/>
            <person name="Yu C."/>
            <person name="Zafar N."/>
            <person name="Zhou L."/>
            <person name="Kuske C.R."/>
        </authorList>
    </citation>
    <scope>NUCLEOTIDE SEQUENCE [LARGE SCALE GENOMIC DNA]</scope>
    <source>
        <strain evidence="2">ATCC 51196 / DSM 11244 / BCRC 80197 / JCM 7670 / NBRC 15755 / NCIMB 13165 / 161</strain>
    </source>
</reference>
<keyword evidence="2" id="KW-1185">Reference proteome</keyword>
<dbReference type="EMBL" id="CP001472">
    <property type="protein sequence ID" value="ACO31958.1"/>
    <property type="molecule type" value="Genomic_DNA"/>
</dbReference>
<protein>
    <submittedName>
        <fullName evidence="1">Uncharacterized protein</fullName>
    </submittedName>
</protein>
<sequence>MPRTSPPLANLCLMFHCTVSGIVRVFVADPSLAVTVTE</sequence>
<evidence type="ECO:0000313" key="2">
    <source>
        <dbReference type="Proteomes" id="UP000002207"/>
    </source>
</evidence>
<name>C1F4K8_ACIC5</name>
<dbReference type="STRING" id="240015.ACP_3051"/>
<dbReference type="Proteomes" id="UP000002207">
    <property type="component" value="Chromosome"/>
</dbReference>
<gene>
    <name evidence="1" type="ordered locus">ACP_3051</name>
</gene>